<feature type="non-terminal residue" evidence="6">
    <location>
        <position position="1"/>
    </location>
</feature>
<gene>
    <name evidence="6" type="ORF">G3O07_23635</name>
</gene>
<evidence type="ECO:0000313" key="7">
    <source>
        <dbReference type="Proteomes" id="UP000471751"/>
    </source>
</evidence>
<feature type="domain" description="Flavodoxin-like" evidence="5">
    <location>
        <begin position="258"/>
        <end position="393"/>
    </location>
</feature>
<evidence type="ECO:0000256" key="3">
    <source>
        <dbReference type="ARBA" id="ARBA00022982"/>
    </source>
</evidence>
<keyword evidence="1" id="KW-0285">Flavoprotein</keyword>
<evidence type="ECO:0000259" key="5">
    <source>
        <dbReference type="PROSITE" id="PS50902"/>
    </source>
</evidence>
<dbReference type="InterPro" id="IPR008254">
    <property type="entry name" value="Flavodoxin/NO_synth"/>
</dbReference>
<dbReference type="Gene3D" id="3.40.50.360">
    <property type="match status" value="1"/>
</dbReference>
<dbReference type="Pfam" id="PF03929">
    <property type="entry name" value="PepSY_TM"/>
    <property type="match status" value="1"/>
</dbReference>
<feature type="transmembrane region" description="Helical" evidence="4">
    <location>
        <begin position="212"/>
        <end position="238"/>
    </location>
</feature>
<name>A0A6I5RWT3_9PSED</name>
<dbReference type="SUPFAM" id="SSF52218">
    <property type="entry name" value="Flavoproteins"/>
    <property type="match status" value="1"/>
</dbReference>
<dbReference type="InterPro" id="IPR005625">
    <property type="entry name" value="PepSY-ass_TM"/>
</dbReference>
<reference evidence="6 7" key="1">
    <citation type="submission" date="2020-02" db="EMBL/GenBank/DDBJ databases">
        <title>Broccoli isolated Pseudomonas sp.</title>
        <authorList>
            <person name="Fujikawa T."/>
            <person name="Sawada H."/>
        </authorList>
    </citation>
    <scope>NUCLEOTIDE SEQUENCE [LARGE SCALE GENOMIC DNA]</scope>
    <source>
        <strain evidence="6 7">JCM 32154</strain>
    </source>
</reference>
<organism evidence="6 7">
    <name type="scientific">Pseudomonas laurentiana</name>
    <dbReference type="NCBI Taxonomy" id="2364649"/>
    <lineage>
        <taxon>Bacteria</taxon>
        <taxon>Pseudomonadati</taxon>
        <taxon>Pseudomonadota</taxon>
        <taxon>Gammaproteobacteria</taxon>
        <taxon>Pseudomonadales</taxon>
        <taxon>Pseudomonadaceae</taxon>
        <taxon>Pseudomonas</taxon>
    </lineage>
</organism>
<accession>A0A6I5RWT3</accession>
<feature type="transmembrane region" description="Helical" evidence="4">
    <location>
        <begin position="95"/>
        <end position="118"/>
    </location>
</feature>
<protein>
    <submittedName>
        <fullName evidence="6">Nitric oxide synthase</fullName>
    </submittedName>
</protein>
<keyword evidence="3" id="KW-0249">Electron transport</keyword>
<dbReference type="Pfam" id="PF00258">
    <property type="entry name" value="Flavodoxin_1"/>
    <property type="match status" value="1"/>
</dbReference>
<keyword evidence="4" id="KW-1133">Transmembrane helix</keyword>
<comment type="caution">
    <text evidence="6">The sequence shown here is derived from an EMBL/GenBank/DDBJ whole genome shotgun (WGS) entry which is preliminary data.</text>
</comment>
<feature type="non-terminal residue" evidence="6">
    <location>
        <position position="407"/>
    </location>
</feature>
<dbReference type="AlphaFoldDB" id="A0A6I5RWT3"/>
<dbReference type="GO" id="GO:0016655">
    <property type="term" value="F:oxidoreductase activity, acting on NAD(P)H, quinone or similar compound as acceptor"/>
    <property type="evidence" value="ECO:0007669"/>
    <property type="project" value="UniProtKB-ARBA"/>
</dbReference>
<proteinExistence type="predicted"/>
<dbReference type="InterPro" id="IPR001094">
    <property type="entry name" value="Flavdoxin-like"/>
</dbReference>
<dbReference type="PANTHER" id="PTHR34219">
    <property type="entry name" value="IRON-REGULATED INNER MEMBRANE PROTEIN-RELATED"/>
    <property type="match status" value="1"/>
</dbReference>
<dbReference type="EMBL" id="JAAHBT010000414">
    <property type="protein sequence ID" value="NES12036.1"/>
    <property type="molecule type" value="Genomic_DNA"/>
</dbReference>
<dbReference type="GO" id="GO:0010181">
    <property type="term" value="F:FMN binding"/>
    <property type="evidence" value="ECO:0007669"/>
    <property type="project" value="InterPro"/>
</dbReference>
<evidence type="ECO:0000256" key="1">
    <source>
        <dbReference type="ARBA" id="ARBA00022630"/>
    </source>
</evidence>
<evidence type="ECO:0000256" key="4">
    <source>
        <dbReference type="SAM" id="Phobius"/>
    </source>
</evidence>
<dbReference type="Proteomes" id="UP000471751">
    <property type="component" value="Unassembled WGS sequence"/>
</dbReference>
<keyword evidence="4" id="KW-0812">Transmembrane</keyword>
<evidence type="ECO:0000313" key="6">
    <source>
        <dbReference type="EMBL" id="NES12036.1"/>
    </source>
</evidence>
<keyword evidence="3" id="KW-0813">Transport</keyword>
<dbReference type="InterPro" id="IPR029039">
    <property type="entry name" value="Flavoprotein-like_sf"/>
</dbReference>
<keyword evidence="7" id="KW-1185">Reference proteome</keyword>
<evidence type="ECO:0000256" key="2">
    <source>
        <dbReference type="ARBA" id="ARBA00022643"/>
    </source>
</evidence>
<dbReference type="PRINTS" id="PR00369">
    <property type="entry name" value="FLAVODOXIN"/>
</dbReference>
<sequence length="407" mass="43566">DAKHGGDTLRVDPRTGAVLGAYAPGAFMTWMRDLHRSFFSGDMGRGVSGVVALVMALLSLSGVVLLARKMGGWRKLLARSTGDRSQRWHSAAGRLSVPGLILLSVTGLYMSGVTFGLIDDGMALEPAYPSQVTQGPHAAVADLKALKAVDIADLRELEFPKPEDSNGVITLRTASGDGYVDQASGEWLGYQAHTLARQVYETVYQLHTGEGYWWLSLLCGLCVSIVPLLAITGTLIWWQRRTLTPTLRGNVGAQQADTVVLVGSQSANTWAFASAVHDALTNAGHAVHTATMNSLQPRYRQAKRLLVLTSTYGDGHAPDSASAFLARLQHAQLGPEVAVAVLGFGDSRFKQFCAYAQRVQDALSDAGCSTLLPLATVDRGDAEAFSKWGDDLAEQLGVALHLQPVRV</sequence>
<dbReference type="PROSITE" id="PS50902">
    <property type="entry name" value="FLAVODOXIN_LIKE"/>
    <property type="match status" value="1"/>
</dbReference>
<keyword evidence="2" id="KW-0288">FMN</keyword>
<feature type="transmembrane region" description="Helical" evidence="4">
    <location>
        <begin position="46"/>
        <end position="67"/>
    </location>
</feature>
<keyword evidence="4" id="KW-0472">Membrane</keyword>